<dbReference type="InterPro" id="IPR053924">
    <property type="entry name" value="RecX_HTH_2nd"/>
</dbReference>
<reference evidence="6 7" key="1">
    <citation type="submission" date="2021-06" db="EMBL/GenBank/DDBJ databases">
        <title>Sphingomonas sp. XMGL2, whole genome shotgun sequencing project.</title>
        <authorList>
            <person name="Zhao G."/>
            <person name="Shen L."/>
        </authorList>
    </citation>
    <scope>NUCLEOTIDE SEQUENCE [LARGE SCALE GENOMIC DNA]</scope>
    <source>
        <strain evidence="6 7">XMGL2</strain>
    </source>
</reference>
<evidence type="ECO:0000313" key="7">
    <source>
        <dbReference type="Proteomes" id="UP000776276"/>
    </source>
</evidence>
<proteinExistence type="inferred from homology"/>
<dbReference type="EMBL" id="JAHKRT010000007">
    <property type="protein sequence ID" value="MBU3078936.1"/>
    <property type="molecule type" value="Genomic_DNA"/>
</dbReference>
<name>A0ABS6BNG9_9SPHN</name>
<evidence type="ECO:0000256" key="2">
    <source>
        <dbReference type="ARBA" id="ARBA00009695"/>
    </source>
</evidence>
<sequence length="176" mass="18777">MSRQAQGDRRQRPIDAPALEALALAYAARYATTRAKLAAYLSRKLTVRQWVGTGSPPVEDIVARMAEAGYVDDRAFAEARGRSLARRGYGRRRVAAALAADGIAAEDRQGALPDDEEGARAAALAFARRRRIGPYAAEPATGDVRARAIAAMIRAGHEPELARAIISAPPGDNDAD</sequence>
<dbReference type="Pfam" id="PF02631">
    <property type="entry name" value="RecX_HTH2"/>
    <property type="match status" value="1"/>
</dbReference>
<feature type="domain" description="RecX second three-helical" evidence="5">
    <location>
        <begin position="72"/>
        <end position="112"/>
    </location>
</feature>
<accession>A0ABS6BNG9</accession>
<evidence type="ECO:0000256" key="3">
    <source>
        <dbReference type="ARBA" id="ARBA00018111"/>
    </source>
</evidence>
<organism evidence="6 7">
    <name type="scientific">Sphingomonas quercus</name>
    <dbReference type="NCBI Taxonomy" id="2842451"/>
    <lineage>
        <taxon>Bacteria</taxon>
        <taxon>Pseudomonadati</taxon>
        <taxon>Pseudomonadota</taxon>
        <taxon>Alphaproteobacteria</taxon>
        <taxon>Sphingomonadales</taxon>
        <taxon>Sphingomonadaceae</taxon>
        <taxon>Sphingomonas</taxon>
    </lineage>
</organism>
<evidence type="ECO:0000256" key="4">
    <source>
        <dbReference type="ARBA" id="ARBA00022490"/>
    </source>
</evidence>
<gene>
    <name evidence="6" type="ORF">KOF26_13800</name>
</gene>
<comment type="caution">
    <text evidence="6">The sequence shown here is derived from an EMBL/GenBank/DDBJ whole genome shotgun (WGS) entry which is preliminary data.</text>
</comment>
<comment type="subcellular location">
    <subcellularLocation>
        <location evidence="1">Cytoplasm</location>
    </subcellularLocation>
</comment>
<dbReference type="RefSeq" id="WP_216326087.1">
    <property type="nucleotide sequence ID" value="NZ_JAHKRT010000007.1"/>
</dbReference>
<protein>
    <recommendedName>
        <fullName evidence="3">Regulatory protein RecX</fullName>
    </recommendedName>
</protein>
<evidence type="ECO:0000259" key="5">
    <source>
        <dbReference type="Pfam" id="PF02631"/>
    </source>
</evidence>
<comment type="similarity">
    <text evidence="2">Belongs to the RecX family.</text>
</comment>
<keyword evidence="4" id="KW-0963">Cytoplasm</keyword>
<evidence type="ECO:0000256" key="1">
    <source>
        <dbReference type="ARBA" id="ARBA00004496"/>
    </source>
</evidence>
<keyword evidence="7" id="KW-1185">Reference proteome</keyword>
<dbReference type="Proteomes" id="UP000776276">
    <property type="component" value="Unassembled WGS sequence"/>
</dbReference>
<evidence type="ECO:0000313" key="6">
    <source>
        <dbReference type="EMBL" id="MBU3078936.1"/>
    </source>
</evidence>